<accession>A0A564ZLU4</accession>
<keyword evidence="2" id="KW-1185">Reference proteome</keyword>
<gene>
    <name evidence="1" type="ORF">MELA_02696</name>
</gene>
<evidence type="ECO:0000313" key="1">
    <source>
        <dbReference type="EMBL" id="VUZ86295.1"/>
    </source>
</evidence>
<dbReference type="AlphaFoldDB" id="A0A564ZLU4"/>
<protein>
    <submittedName>
        <fullName evidence="1">Uncharacterized protein</fullName>
    </submittedName>
</protein>
<proteinExistence type="predicted"/>
<dbReference type="EMBL" id="CABIKM010000048">
    <property type="protein sequence ID" value="VUZ86295.1"/>
    <property type="molecule type" value="Genomic_DNA"/>
</dbReference>
<organism evidence="1 2">
    <name type="scientific">Candidatus Methylomirabilis lanthanidiphila</name>
    <dbReference type="NCBI Taxonomy" id="2211376"/>
    <lineage>
        <taxon>Bacteria</taxon>
        <taxon>Candidatus Methylomirabilota</taxon>
        <taxon>Candidatus Methylomirabilia</taxon>
        <taxon>Candidatus Methylomirabilales</taxon>
        <taxon>Candidatus Methylomirabilaceae</taxon>
        <taxon>Candidatus Methylomirabilis</taxon>
    </lineage>
</organism>
<name>A0A564ZLU4_9BACT</name>
<sequence length="30" mass="3646">MTEPTIICYTKHLSSVRKDYRIQASFKKDW</sequence>
<evidence type="ECO:0000313" key="2">
    <source>
        <dbReference type="Proteomes" id="UP000334340"/>
    </source>
</evidence>
<dbReference type="Proteomes" id="UP000334340">
    <property type="component" value="Unassembled WGS sequence"/>
</dbReference>
<reference evidence="1 2" key="1">
    <citation type="submission" date="2019-07" db="EMBL/GenBank/DDBJ databases">
        <authorList>
            <person name="Cremers G."/>
        </authorList>
    </citation>
    <scope>NUCLEOTIDE SEQUENCE [LARGE SCALE GENOMIC DNA]</scope>
</reference>